<dbReference type="Gene3D" id="2.130.10.10">
    <property type="entry name" value="YVTN repeat-like/Quinoprotein amine dehydrogenase"/>
    <property type="match status" value="1"/>
</dbReference>
<evidence type="ECO:0000313" key="2">
    <source>
        <dbReference type="Proteomes" id="UP000027730"/>
    </source>
</evidence>
<sequence length="384" mass="40601">MTNVVPNSIVAMAASANGSLYPGTILTATGGDGGNLLNSMTGKPGQPDALSSSDSIVVAGDYLFNVNAGSNSVSMFSIDPWNPMEPTLLGCKSSMGDFPVPVAVSLKHKMVCVANTGINAGVSCASFDSTCGMGDFDELRRLNVGQTQNPPTGSIPGVGDIIFNGDESEVIVFVKGNGKDMPGFVEKYAVLPNGSLSQQGEQFMPPGLAVEFGSAVIPRSNNLVLSSQANFGAVVLDLNDLTAQPMATTNITGQGATCWAEISTYTGTGFVTDPTINRLVETNLTSGKIVSEYYPPNYNAGMTDFRISDNKIWFFRLAMGPLQPVSARSILAEVLRAQNRFKTSPSQARLRMLKAWQCTRSGGCDGLWKNGHKFGAACFVVEFL</sequence>
<organism evidence="1 2">
    <name type="scientific">Aureobasidium namibiae CBS 147.97</name>
    <dbReference type="NCBI Taxonomy" id="1043004"/>
    <lineage>
        <taxon>Eukaryota</taxon>
        <taxon>Fungi</taxon>
        <taxon>Dikarya</taxon>
        <taxon>Ascomycota</taxon>
        <taxon>Pezizomycotina</taxon>
        <taxon>Dothideomycetes</taxon>
        <taxon>Dothideomycetidae</taxon>
        <taxon>Dothideales</taxon>
        <taxon>Saccotheciaceae</taxon>
        <taxon>Aureobasidium</taxon>
    </lineage>
</organism>
<dbReference type="InterPro" id="IPR015943">
    <property type="entry name" value="WD40/YVTN_repeat-like_dom_sf"/>
</dbReference>
<protein>
    <submittedName>
        <fullName evidence="1">Uncharacterized protein</fullName>
    </submittedName>
</protein>
<keyword evidence="2" id="KW-1185">Reference proteome</keyword>
<dbReference type="GeneID" id="25414379"/>
<gene>
    <name evidence="1" type="ORF">M436DRAFT_68262</name>
</gene>
<accession>A0A074W5X6</accession>
<dbReference type="OrthoDB" id="10006285at2759"/>
<dbReference type="RefSeq" id="XP_013422480.1">
    <property type="nucleotide sequence ID" value="XM_013567026.1"/>
</dbReference>
<dbReference type="HOGENOM" id="CLU_037887_0_0_1"/>
<name>A0A074W5X6_9PEZI</name>
<dbReference type="STRING" id="1043004.A0A074W5X6"/>
<dbReference type="Proteomes" id="UP000027730">
    <property type="component" value="Unassembled WGS sequence"/>
</dbReference>
<proteinExistence type="predicted"/>
<evidence type="ECO:0000313" key="1">
    <source>
        <dbReference type="EMBL" id="KEQ68273.1"/>
    </source>
</evidence>
<reference evidence="1 2" key="1">
    <citation type="journal article" date="2014" name="BMC Genomics">
        <title>Genome sequencing of four Aureobasidium pullulans varieties: biotechnological potential, stress tolerance, and description of new species.</title>
        <authorList>
            <person name="Gostin Ar C."/>
            <person name="Ohm R.A."/>
            <person name="Kogej T."/>
            <person name="Sonjak S."/>
            <person name="Turk M."/>
            <person name="Zajc J."/>
            <person name="Zalar P."/>
            <person name="Grube M."/>
            <person name="Sun H."/>
            <person name="Han J."/>
            <person name="Sharma A."/>
            <person name="Chiniquy J."/>
            <person name="Ngan C.Y."/>
            <person name="Lipzen A."/>
            <person name="Barry K."/>
            <person name="Grigoriev I.V."/>
            <person name="Gunde-Cimerman N."/>
        </authorList>
    </citation>
    <scope>NUCLEOTIDE SEQUENCE [LARGE SCALE GENOMIC DNA]</scope>
    <source>
        <strain evidence="1 2">CBS 147.97</strain>
    </source>
</reference>
<dbReference type="EMBL" id="KL584732">
    <property type="protein sequence ID" value="KEQ68273.1"/>
    <property type="molecule type" value="Genomic_DNA"/>
</dbReference>
<dbReference type="AlphaFoldDB" id="A0A074W5X6"/>